<dbReference type="CDD" id="cd17535">
    <property type="entry name" value="REC_NarL-like"/>
    <property type="match status" value="1"/>
</dbReference>
<evidence type="ECO:0000313" key="9">
    <source>
        <dbReference type="Proteomes" id="UP000031675"/>
    </source>
</evidence>
<dbReference type="Pfam" id="PF00072">
    <property type="entry name" value="Response_reg"/>
    <property type="match status" value="1"/>
</dbReference>
<dbReference type="InterPro" id="IPR039420">
    <property type="entry name" value="WalR-like"/>
</dbReference>
<proteinExistence type="predicted"/>
<evidence type="ECO:0000256" key="1">
    <source>
        <dbReference type="ARBA" id="ARBA00022553"/>
    </source>
</evidence>
<gene>
    <name evidence="8" type="ORF">LP52_13505</name>
</gene>
<dbReference type="OrthoDB" id="9808843at2"/>
<sequence>MEGPTLITVALVDDEELVRAGLRALIDAEPDLSVAAEEADGTGVVDMVRRHRPDVVLMDVRMPRLDGIEATRALQRSLDAPPAVLVLTTFENDDYVYGALRAGARGFLLKRSRPEEILDALRLVARGDSLLFPAAIRRLAAAAEAADTPAARAVAALTEREAATLRLLARGMSNAEIASELFVGVETVKTHVSAILAKLAVRDRTQAVVAAYDAGLIRPGESPAPR</sequence>
<name>A0A0C2JNM9_9ACTN</name>
<dbReference type="InterPro" id="IPR011006">
    <property type="entry name" value="CheY-like_superfamily"/>
</dbReference>
<dbReference type="GO" id="GO:0003677">
    <property type="term" value="F:DNA binding"/>
    <property type="evidence" value="ECO:0007669"/>
    <property type="project" value="UniProtKB-KW"/>
</dbReference>
<dbReference type="Gene3D" id="3.40.50.2300">
    <property type="match status" value="1"/>
</dbReference>
<dbReference type="PANTHER" id="PTHR43214">
    <property type="entry name" value="TWO-COMPONENT RESPONSE REGULATOR"/>
    <property type="match status" value="1"/>
</dbReference>
<dbReference type="InterPro" id="IPR058245">
    <property type="entry name" value="NreC/VraR/RcsB-like_REC"/>
</dbReference>
<evidence type="ECO:0000256" key="5">
    <source>
        <dbReference type="PROSITE-ProRule" id="PRU00169"/>
    </source>
</evidence>
<keyword evidence="3" id="KW-0238">DNA-binding</keyword>
<dbReference type="GO" id="GO:0006355">
    <property type="term" value="P:regulation of DNA-templated transcription"/>
    <property type="evidence" value="ECO:0007669"/>
    <property type="project" value="InterPro"/>
</dbReference>
<dbReference type="InterPro" id="IPR001789">
    <property type="entry name" value="Sig_transdc_resp-reg_receiver"/>
</dbReference>
<dbReference type="SMART" id="SM00421">
    <property type="entry name" value="HTH_LUXR"/>
    <property type="match status" value="1"/>
</dbReference>
<reference evidence="9" key="1">
    <citation type="journal article" date="2015" name="Chem. Biol.">
        <title>Structure, bioactivity, and resistance mechanism of streptomonomicin, an unusual lasso Peptide from an understudied halophilic actinomycete.</title>
        <authorList>
            <person name="Metelev M."/>
            <person name="Tietz J.I."/>
            <person name="Melby J.O."/>
            <person name="Blair P.M."/>
            <person name="Zhu L."/>
            <person name="Livnat I."/>
            <person name="Severinov K."/>
            <person name="Mitchell D.A."/>
        </authorList>
    </citation>
    <scope>NUCLEOTIDE SEQUENCE [LARGE SCALE GENOMIC DNA]</scope>
    <source>
        <strain evidence="9">YIM 90003</strain>
    </source>
</reference>
<dbReference type="PROSITE" id="PS50110">
    <property type="entry name" value="RESPONSE_REGULATORY"/>
    <property type="match status" value="1"/>
</dbReference>
<protein>
    <submittedName>
        <fullName evidence="8">LuxR family transcriptional regulator</fullName>
    </submittedName>
</protein>
<dbReference type="SMART" id="SM00448">
    <property type="entry name" value="REC"/>
    <property type="match status" value="1"/>
</dbReference>
<dbReference type="CDD" id="cd06170">
    <property type="entry name" value="LuxR_C_like"/>
    <property type="match status" value="1"/>
</dbReference>
<dbReference type="PRINTS" id="PR00038">
    <property type="entry name" value="HTHLUXR"/>
</dbReference>
<dbReference type="AlphaFoldDB" id="A0A0C2JNM9"/>
<keyword evidence="2" id="KW-0805">Transcription regulation</keyword>
<dbReference type="PROSITE" id="PS00622">
    <property type="entry name" value="HTH_LUXR_1"/>
    <property type="match status" value="1"/>
</dbReference>
<keyword evidence="4" id="KW-0804">Transcription</keyword>
<dbReference type="PANTHER" id="PTHR43214:SF24">
    <property type="entry name" value="TRANSCRIPTIONAL REGULATORY PROTEIN NARL-RELATED"/>
    <property type="match status" value="1"/>
</dbReference>
<dbReference type="GO" id="GO:0000160">
    <property type="term" value="P:phosphorelay signal transduction system"/>
    <property type="evidence" value="ECO:0007669"/>
    <property type="project" value="InterPro"/>
</dbReference>
<comment type="caution">
    <text evidence="8">The sequence shown here is derived from an EMBL/GenBank/DDBJ whole genome shotgun (WGS) entry which is preliminary data.</text>
</comment>
<keyword evidence="9" id="KW-1185">Reference proteome</keyword>
<evidence type="ECO:0000256" key="4">
    <source>
        <dbReference type="ARBA" id="ARBA00023163"/>
    </source>
</evidence>
<accession>A0A0C2JNM9</accession>
<evidence type="ECO:0000259" key="7">
    <source>
        <dbReference type="PROSITE" id="PS50110"/>
    </source>
</evidence>
<dbReference type="InterPro" id="IPR000792">
    <property type="entry name" value="Tscrpt_reg_LuxR_C"/>
</dbReference>
<organism evidence="8 9">
    <name type="scientific">Streptomonospora alba</name>
    <dbReference type="NCBI Taxonomy" id="183763"/>
    <lineage>
        <taxon>Bacteria</taxon>
        <taxon>Bacillati</taxon>
        <taxon>Actinomycetota</taxon>
        <taxon>Actinomycetes</taxon>
        <taxon>Streptosporangiales</taxon>
        <taxon>Nocardiopsidaceae</taxon>
        <taxon>Streptomonospora</taxon>
    </lineage>
</organism>
<dbReference type="SUPFAM" id="SSF46894">
    <property type="entry name" value="C-terminal effector domain of the bipartite response regulators"/>
    <property type="match status" value="1"/>
</dbReference>
<dbReference type="Proteomes" id="UP000031675">
    <property type="component" value="Unassembled WGS sequence"/>
</dbReference>
<dbReference type="STRING" id="183763.LP52_13505"/>
<evidence type="ECO:0000256" key="3">
    <source>
        <dbReference type="ARBA" id="ARBA00023125"/>
    </source>
</evidence>
<feature type="domain" description="Response regulatory" evidence="7">
    <location>
        <begin position="8"/>
        <end position="125"/>
    </location>
</feature>
<dbReference type="Pfam" id="PF00196">
    <property type="entry name" value="GerE"/>
    <property type="match status" value="1"/>
</dbReference>
<dbReference type="PROSITE" id="PS50043">
    <property type="entry name" value="HTH_LUXR_2"/>
    <property type="match status" value="1"/>
</dbReference>
<dbReference type="InterPro" id="IPR016032">
    <property type="entry name" value="Sig_transdc_resp-reg_C-effctor"/>
</dbReference>
<dbReference type="EMBL" id="JROO01000026">
    <property type="protein sequence ID" value="KIH98437.1"/>
    <property type="molecule type" value="Genomic_DNA"/>
</dbReference>
<evidence type="ECO:0000256" key="2">
    <source>
        <dbReference type="ARBA" id="ARBA00023015"/>
    </source>
</evidence>
<feature type="modified residue" description="4-aspartylphosphate" evidence="5">
    <location>
        <position position="59"/>
    </location>
</feature>
<evidence type="ECO:0000259" key="6">
    <source>
        <dbReference type="PROSITE" id="PS50043"/>
    </source>
</evidence>
<evidence type="ECO:0000313" key="8">
    <source>
        <dbReference type="EMBL" id="KIH98437.1"/>
    </source>
</evidence>
<keyword evidence="1 5" id="KW-0597">Phosphoprotein</keyword>
<dbReference type="SUPFAM" id="SSF52172">
    <property type="entry name" value="CheY-like"/>
    <property type="match status" value="1"/>
</dbReference>
<feature type="domain" description="HTH luxR-type" evidence="6">
    <location>
        <begin position="150"/>
        <end position="215"/>
    </location>
</feature>